<gene>
    <name evidence="1" type="ORF">Catovirus_1_270</name>
</gene>
<name>A0A1V0S933_9VIRU</name>
<accession>A0A1V0S933</accession>
<protein>
    <submittedName>
        <fullName evidence="1">Uncharacterized protein</fullName>
    </submittedName>
</protein>
<proteinExistence type="predicted"/>
<sequence length="165" mass="19628">MKKQNHNKLLTNKMIIMDSKVLTRLLEQVKKYLEYLDNNITSICQDIWGNSSEHFIKKYDEQRCAEKGISYLYALDLCNKRNLLYHVIEQLKLKVSYDELFEGIDFIFWLVSYYGSGLFYNFIGKSPVTSTNETKFVDILLSVNSYLRYNLYTEYKKVVPFIDYS</sequence>
<dbReference type="EMBL" id="KY684083">
    <property type="protein sequence ID" value="ARF08220.1"/>
    <property type="molecule type" value="Genomic_DNA"/>
</dbReference>
<organism evidence="1">
    <name type="scientific">Catovirus CTV1</name>
    <dbReference type="NCBI Taxonomy" id="1977631"/>
    <lineage>
        <taxon>Viruses</taxon>
        <taxon>Varidnaviria</taxon>
        <taxon>Bamfordvirae</taxon>
        <taxon>Nucleocytoviricota</taxon>
        <taxon>Megaviricetes</taxon>
        <taxon>Imitervirales</taxon>
        <taxon>Mimiviridae</taxon>
        <taxon>Klosneuvirinae</taxon>
        <taxon>Catovirus</taxon>
    </lineage>
</organism>
<reference evidence="1" key="1">
    <citation type="journal article" date="2017" name="Science">
        <title>Giant viruses with an expanded complement of translation system components.</title>
        <authorList>
            <person name="Schulz F."/>
            <person name="Yutin N."/>
            <person name="Ivanova N.N."/>
            <person name="Ortega D.R."/>
            <person name="Lee T.K."/>
            <person name="Vierheilig J."/>
            <person name="Daims H."/>
            <person name="Horn M."/>
            <person name="Wagner M."/>
            <person name="Jensen G.J."/>
            <person name="Kyrpides N.C."/>
            <person name="Koonin E.V."/>
            <person name="Woyke T."/>
        </authorList>
    </citation>
    <scope>NUCLEOTIDE SEQUENCE</scope>
    <source>
        <strain evidence="1">CTV1</strain>
    </source>
</reference>
<evidence type="ECO:0000313" key="1">
    <source>
        <dbReference type="EMBL" id="ARF08220.1"/>
    </source>
</evidence>